<dbReference type="InterPro" id="IPR013154">
    <property type="entry name" value="ADH-like_N"/>
</dbReference>
<dbReference type="InterPro" id="IPR020843">
    <property type="entry name" value="ER"/>
</dbReference>
<dbReference type="SMART" id="SM00829">
    <property type="entry name" value="PKS_ER"/>
    <property type="match status" value="1"/>
</dbReference>
<protein>
    <recommendedName>
        <fullName evidence="1">Enoyl reductase (ER) domain-containing protein</fullName>
    </recommendedName>
</protein>
<evidence type="ECO:0000313" key="3">
    <source>
        <dbReference type="Proteomes" id="UP001305779"/>
    </source>
</evidence>
<dbReference type="Pfam" id="PF00107">
    <property type="entry name" value="ADH_zinc_N"/>
    <property type="match status" value="1"/>
</dbReference>
<dbReference type="SUPFAM" id="SSF50129">
    <property type="entry name" value="GroES-like"/>
    <property type="match status" value="1"/>
</dbReference>
<dbReference type="Pfam" id="PF08240">
    <property type="entry name" value="ADH_N"/>
    <property type="match status" value="1"/>
</dbReference>
<comment type="caution">
    <text evidence="2">The sequence shown here is derived from an EMBL/GenBank/DDBJ whole genome shotgun (WGS) entry which is preliminary data.</text>
</comment>
<feature type="domain" description="Enoyl reductase (ER)" evidence="1">
    <location>
        <begin position="16"/>
        <end position="341"/>
    </location>
</feature>
<dbReference type="Proteomes" id="UP001305779">
    <property type="component" value="Unassembled WGS sequence"/>
</dbReference>
<dbReference type="InterPro" id="IPR052711">
    <property type="entry name" value="Zinc_ADH-like"/>
</dbReference>
<organism evidence="2 3">
    <name type="scientific">Zasmidium cellare</name>
    <name type="common">Wine cellar mold</name>
    <name type="synonym">Racodium cellare</name>
    <dbReference type="NCBI Taxonomy" id="395010"/>
    <lineage>
        <taxon>Eukaryota</taxon>
        <taxon>Fungi</taxon>
        <taxon>Dikarya</taxon>
        <taxon>Ascomycota</taxon>
        <taxon>Pezizomycotina</taxon>
        <taxon>Dothideomycetes</taxon>
        <taxon>Dothideomycetidae</taxon>
        <taxon>Mycosphaerellales</taxon>
        <taxon>Mycosphaerellaceae</taxon>
        <taxon>Zasmidium</taxon>
    </lineage>
</organism>
<keyword evidence="3" id="KW-1185">Reference proteome</keyword>
<sequence>MSADTFKAWRVTGIKGWDDLVLKERTSPKLGQNDVLVKWRYVSLNYRDLIIPMGQYPFPITPDVVAGSDAAGEVVSCGNKVTLFKPGDRVISISALSYQTSPFKPHMIPTILGSAVDGPLQEYSTMDESTLVEMPQSLDFQQASTLTTAASTAWNAFFALGGKQLQPGDWVLIQGTGGVSLFGLQFAKAVGAKVIATSSSETKCQLLREQGADHVINYKECPTWGEEAKKISGEGVQHVLEIGGAGTLGQSLEAIAPSGVISLVGFASGFANAPSIMDILLRTCIVRGTMVGSKEEIVEMNDFIDAKGIKPSVDPTVFELKDLKDAYEYMWAGKHFGKVTVRVS</sequence>
<gene>
    <name evidence="2" type="ORF">PRZ48_008189</name>
</gene>
<dbReference type="SUPFAM" id="SSF51735">
    <property type="entry name" value="NAD(P)-binding Rossmann-fold domains"/>
    <property type="match status" value="1"/>
</dbReference>
<dbReference type="PANTHER" id="PTHR45033:SF2">
    <property type="entry name" value="ZINC-TYPE ALCOHOL DEHYDROGENASE-LIKE PROTEIN C1773.06C"/>
    <property type="match status" value="1"/>
</dbReference>
<name>A0ABR0EG11_ZASCE</name>
<dbReference type="InterPro" id="IPR011032">
    <property type="entry name" value="GroES-like_sf"/>
</dbReference>
<evidence type="ECO:0000259" key="1">
    <source>
        <dbReference type="SMART" id="SM00829"/>
    </source>
</evidence>
<reference evidence="2 3" key="1">
    <citation type="journal article" date="2023" name="G3 (Bethesda)">
        <title>A chromosome-level genome assembly of Zasmidium syzygii isolated from banana leaves.</title>
        <authorList>
            <person name="van Westerhoven A.C."/>
            <person name="Mehrabi R."/>
            <person name="Talebi R."/>
            <person name="Steentjes M.B.F."/>
            <person name="Corcolon B."/>
            <person name="Chong P.A."/>
            <person name="Kema G.H.J."/>
            <person name="Seidl M.F."/>
        </authorList>
    </citation>
    <scope>NUCLEOTIDE SEQUENCE [LARGE SCALE GENOMIC DNA]</scope>
    <source>
        <strain evidence="2 3">P124</strain>
    </source>
</reference>
<dbReference type="Gene3D" id="3.40.50.720">
    <property type="entry name" value="NAD(P)-binding Rossmann-like Domain"/>
    <property type="match status" value="1"/>
</dbReference>
<dbReference type="InterPro" id="IPR013149">
    <property type="entry name" value="ADH-like_C"/>
</dbReference>
<evidence type="ECO:0000313" key="2">
    <source>
        <dbReference type="EMBL" id="KAK4500003.1"/>
    </source>
</evidence>
<proteinExistence type="predicted"/>
<accession>A0ABR0EG11</accession>
<dbReference type="PANTHER" id="PTHR45033">
    <property type="match status" value="1"/>
</dbReference>
<dbReference type="InterPro" id="IPR036291">
    <property type="entry name" value="NAD(P)-bd_dom_sf"/>
</dbReference>
<dbReference type="Gene3D" id="3.90.180.10">
    <property type="entry name" value="Medium-chain alcohol dehydrogenases, catalytic domain"/>
    <property type="match status" value="1"/>
</dbReference>
<dbReference type="CDD" id="cd08276">
    <property type="entry name" value="MDR7"/>
    <property type="match status" value="1"/>
</dbReference>
<dbReference type="EMBL" id="JAXOVC010000006">
    <property type="protein sequence ID" value="KAK4500003.1"/>
    <property type="molecule type" value="Genomic_DNA"/>
</dbReference>